<name>A0A101M5B9_PICGL</name>
<dbReference type="AlphaFoldDB" id="A0A101M5B9"/>
<organism evidence="1">
    <name type="scientific">Picea glauca</name>
    <name type="common">White spruce</name>
    <name type="synonym">Pinus glauca</name>
    <dbReference type="NCBI Taxonomy" id="3330"/>
    <lineage>
        <taxon>Eukaryota</taxon>
        <taxon>Viridiplantae</taxon>
        <taxon>Streptophyta</taxon>
        <taxon>Embryophyta</taxon>
        <taxon>Tracheophyta</taxon>
        <taxon>Spermatophyta</taxon>
        <taxon>Pinopsida</taxon>
        <taxon>Pinidae</taxon>
        <taxon>Conifers I</taxon>
        <taxon>Pinales</taxon>
        <taxon>Pinaceae</taxon>
        <taxon>Picea</taxon>
    </lineage>
</organism>
<dbReference type="EMBL" id="LKAM01000001">
    <property type="protein sequence ID" value="KUM51268.1"/>
    <property type="molecule type" value="Genomic_DNA"/>
</dbReference>
<gene>
    <name evidence="1" type="ORF">ABT39_MTgene1115</name>
</gene>
<comment type="caution">
    <text evidence="1">The sequence shown here is derived from an EMBL/GenBank/DDBJ whole genome shotgun (WGS) entry which is preliminary data.</text>
</comment>
<keyword evidence="1" id="KW-0496">Mitochondrion</keyword>
<accession>A0A101M5B9</accession>
<geneLocation type="mitochondrion" evidence="1"/>
<sequence>MLHLAGRLYLYIHHLLWSKGTILLSNKRVTTWKEKEYSFSGEVKSGQEAEAWLLGIRKYFQVPYYPGNMKAGVAIFNLNGRASIWWDHLRQVKKINDRKIVWKQSIRNTSLIVIMKVKRENSMSLNWGK</sequence>
<proteinExistence type="predicted"/>
<reference evidence="1" key="1">
    <citation type="journal article" date="2015" name="Genome Biol. Evol.">
        <title>Organellar Genomes of White Spruce (Picea glauca): Assembly and Annotation.</title>
        <authorList>
            <person name="Jackman S.D."/>
            <person name="Warren R.L."/>
            <person name="Gibb E.A."/>
            <person name="Vandervalk B.P."/>
            <person name="Mohamadi H."/>
            <person name="Chu J."/>
            <person name="Raymond A."/>
            <person name="Pleasance S."/>
            <person name="Coope R."/>
            <person name="Wildung M.R."/>
            <person name="Ritland C.E."/>
            <person name="Bousquet J."/>
            <person name="Jones S.J."/>
            <person name="Bohlmann J."/>
            <person name="Birol I."/>
        </authorList>
    </citation>
    <scope>NUCLEOTIDE SEQUENCE [LARGE SCALE GENOMIC DNA]</scope>
    <source>
        <tissue evidence="1">Flushing bud</tissue>
    </source>
</reference>
<protein>
    <recommendedName>
        <fullName evidence="2">Retrotransposon gag domain-containing protein</fullName>
    </recommendedName>
</protein>
<evidence type="ECO:0008006" key="2">
    <source>
        <dbReference type="Google" id="ProtNLM"/>
    </source>
</evidence>
<evidence type="ECO:0000313" key="1">
    <source>
        <dbReference type="EMBL" id="KUM51268.1"/>
    </source>
</evidence>